<accession>A0A1A7C6H4</accession>
<dbReference type="STRING" id="1747903.ASR47_1015119"/>
<comment type="similarity">
    <text evidence="1">Belongs to the Gfo/Idh/MocA family.</text>
</comment>
<dbReference type="SUPFAM" id="SSF55347">
    <property type="entry name" value="Glyceraldehyde-3-phosphate dehydrogenase-like, C-terminal domain"/>
    <property type="match status" value="1"/>
</dbReference>
<dbReference type="AlphaFoldDB" id="A0A1A7C6H4"/>
<dbReference type="Pfam" id="PF22725">
    <property type="entry name" value="GFO_IDH_MocA_C3"/>
    <property type="match status" value="1"/>
</dbReference>
<name>A0A1A7C6H4_9BURK</name>
<evidence type="ECO:0000313" key="5">
    <source>
        <dbReference type="EMBL" id="OBV40360.1"/>
    </source>
</evidence>
<evidence type="ECO:0000313" key="6">
    <source>
        <dbReference type="Proteomes" id="UP000092713"/>
    </source>
</evidence>
<dbReference type="Gene3D" id="3.40.50.720">
    <property type="entry name" value="NAD(P)-binding Rossmann-like Domain"/>
    <property type="match status" value="1"/>
</dbReference>
<evidence type="ECO:0000256" key="1">
    <source>
        <dbReference type="ARBA" id="ARBA00010928"/>
    </source>
</evidence>
<evidence type="ECO:0000259" key="4">
    <source>
        <dbReference type="Pfam" id="PF22725"/>
    </source>
</evidence>
<dbReference type="InterPro" id="IPR055170">
    <property type="entry name" value="GFO_IDH_MocA-like_dom"/>
</dbReference>
<evidence type="ECO:0000256" key="2">
    <source>
        <dbReference type="ARBA" id="ARBA00023002"/>
    </source>
</evidence>
<evidence type="ECO:0000259" key="3">
    <source>
        <dbReference type="Pfam" id="PF01408"/>
    </source>
</evidence>
<feature type="domain" description="Gfo/Idh/MocA-like oxidoreductase N-terminal" evidence="3">
    <location>
        <begin position="5"/>
        <end position="121"/>
    </location>
</feature>
<dbReference type="EMBL" id="LOCQ01000048">
    <property type="protein sequence ID" value="OBV40360.1"/>
    <property type="molecule type" value="Genomic_DNA"/>
</dbReference>
<reference evidence="5 6" key="1">
    <citation type="submission" date="2016-04" db="EMBL/GenBank/DDBJ databases">
        <title>Draft genome sequence of Janthinobacterium psychrotolerans sp. nov., isolated from freshwater sediments in Denmark.</title>
        <authorList>
            <person name="Gong X."/>
            <person name="Skrivergaard S."/>
            <person name="Korsgaard B.S."/>
            <person name="Schreiber L."/>
            <person name="Marshall I.P."/>
            <person name="Finster K."/>
            <person name="Schramm A."/>
        </authorList>
    </citation>
    <scope>NUCLEOTIDE SEQUENCE [LARGE SCALE GENOMIC DNA]</scope>
    <source>
        <strain evidence="5 6">S3-2</strain>
    </source>
</reference>
<keyword evidence="6" id="KW-1185">Reference proteome</keyword>
<keyword evidence="2" id="KW-0560">Oxidoreductase</keyword>
<dbReference type="GO" id="GO:0000166">
    <property type="term" value="F:nucleotide binding"/>
    <property type="evidence" value="ECO:0007669"/>
    <property type="project" value="InterPro"/>
</dbReference>
<dbReference type="Proteomes" id="UP000092713">
    <property type="component" value="Unassembled WGS sequence"/>
</dbReference>
<dbReference type="OrthoDB" id="9793050at2"/>
<dbReference type="InterPro" id="IPR036291">
    <property type="entry name" value="NAD(P)-bd_dom_sf"/>
</dbReference>
<dbReference type="SUPFAM" id="SSF51735">
    <property type="entry name" value="NAD(P)-binding Rossmann-fold domains"/>
    <property type="match status" value="1"/>
</dbReference>
<dbReference type="GO" id="GO:0016491">
    <property type="term" value="F:oxidoreductase activity"/>
    <property type="evidence" value="ECO:0007669"/>
    <property type="project" value="UniProtKB-KW"/>
</dbReference>
<dbReference type="Gene3D" id="3.30.360.10">
    <property type="entry name" value="Dihydrodipicolinate Reductase, domain 2"/>
    <property type="match status" value="1"/>
</dbReference>
<dbReference type="InterPro" id="IPR050984">
    <property type="entry name" value="Gfo/Idh/MocA_domain"/>
</dbReference>
<comment type="caution">
    <text evidence="5">The sequence shown here is derived from an EMBL/GenBank/DDBJ whole genome shotgun (WGS) entry which is preliminary data.</text>
</comment>
<dbReference type="Pfam" id="PF01408">
    <property type="entry name" value="GFO_IDH_MocA"/>
    <property type="match status" value="1"/>
</dbReference>
<dbReference type="RefSeq" id="WP_065307151.1">
    <property type="nucleotide sequence ID" value="NZ_LOCQ01000048.1"/>
</dbReference>
<dbReference type="PANTHER" id="PTHR22604">
    <property type="entry name" value="OXIDOREDUCTASES"/>
    <property type="match status" value="1"/>
</dbReference>
<protein>
    <submittedName>
        <fullName evidence="5">Putative dehydrogenase</fullName>
    </submittedName>
</protein>
<dbReference type="InterPro" id="IPR000683">
    <property type="entry name" value="Gfo/Idh/MocA-like_OxRdtase_N"/>
</dbReference>
<proteinExistence type="inferred from homology"/>
<gene>
    <name evidence="5" type="ORF">ASR47_1015119</name>
</gene>
<organism evidence="5 6">
    <name type="scientific">Janthinobacterium psychrotolerans</name>
    <dbReference type="NCBI Taxonomy" id="1747903"/>
    <lineage>
        <taxon>Bacteria</taxon>
        <taxon>Pseudomonadati</taxon>
        <taxon>Pseudomonadota</taxon>
        <taxon>Betaproteobacteria</taxon>
        <taxon>Burkholderiales</taxon>
        <taxon>Oxalobacteraceae</taxon>
        <taxon>Janthinobacterium</taxon>
    </lineage>
</organism>
<dbReference type="PANTHER" id="PTHR22604:SF105">
    <property type="entry name" value="TRANS-1,2-DIHYDROBENZENE-1,2-DIOL DEHYDROGENASE"/>
    <property type="match status" value="1"/>
</dbReference>
<feature type="domain" description="GFO/IDH/MocA-like oxidoreductase" evidence="4">
    <location>
        <begin position="132"/>
        <end position="248"/>
    </location>
</feature>
<dbReference type="PATRIC" id="fig|1747903.4.peg.3992"/>
<sequence>MEQVIRWGILGTGKIAQAMAAALRDVPGAQLVAVASRGADSARRFGAQFGIERCHASYQALADDAAVDLIYIATPHTLHAKNALMCLAAGKHVLCEKPFTMNAREAQGVITLARENKRFLMEAMWSRFLPAVQEARRLIASGEIGTVQQLQADIGFVADFPPEHRLLNPLLGGGALLDIGIYPLSMAAFFLGPVSQVQTLAEMGPTGVDEQAVFSLLHEGGGSSSCACTMRALSPTELTITGTLGRIRLPGRFYKPDHLVVEPLDGERRVVAAPYLGNGYTHEAIEAMRCIRAGLLESPLMPHAETLALMAVLDTMRGQVGMLYDADHAMVAA</sequence>